<evidence type="ECO:0000256" key="9">
    <source>
        <dbReference type="PROSITE-ProRule" id="PRU00196"/>
    </source>
</evidence>
<dbReference type="OrthoDB" id="536948at2759"/>
<accession>A0A9W9Z3E1</accession>
<evidence type="ECO:0000256" key="3">
    <source>
        <dbReference type="ARBA" id="ARBA00022729"/>
    </source>
</evidence>
<feature type="domain" description="SRCR" evidence="10">
    <location>
        <begin position="1"/>
        <end position="84"/>
    </location>
</feature>
<evidence type="ECO:0000256" key="6">
    <source>
        <dbReference type="ARBA" id="ARBA00023136"/>
    </source>
</evidence>
<dbReference type="EMBL" id="MU826828">
    <property type="protein sequence ID" value="KAJ7374461.1"/>
    <property type="molecule type" value="Genomic_DNA"/>
</dbReference>
<evidence type="ECO:0000313" key="12">
    <source>
        <dbReference type="Proteomes" id="UP001163046"/>
    </source>
</evidence>
<dbReference type="AlphaFoldDB" id="A0A9W9Z3E1"/>
<keyword evidence="4" id="KW-0677">Repeat</keyword>
<proteinExistence type="predicted"/>
<dbReference type="PANTHER" id="PTHR48071">
    <property type="entry name" value="SRCR DOMAIN-CONTAINING PROTEIN"/>
    <property type="match status" value="1"/>
</dbReference>
<dbReference type="SUPFAM" id="SSF56487">
    <property type="entry name" value="SRCR-like"/>
    <property type="match status" value="4"/>
</dbReference>
<comment type="caution">
    <text evidence="11">The sequence shown here is derived from an EMBL/GenBank/DDBJ whole genome shotgun (WGS) entry which is preliminary data.</text>
</comment>
<sequence>MTFWHAVCSIGWEKHDADVVCRQLGFPEAVVELGHGQFGSGPGPMWLTSVGCQGNETSLDQCVSAGWELETDCGNRYGAGVICKMDNITGDGEVRLRGSNELHEGRVELGYRHAVRVYSHSRYGDVDLKTWLSSVHCTGGEKNILYCPRDLNYDLYAYRIFTAGVECTNNTNYTSGHVQVKYNGTWGTICAPRQHDLTYRSAEVICRQLHQGPPVKHSFMNRECSATNHGAETVWLSDLNCQGFEDSIDQCPHRGWSRLDPLYCGDIALRLIGSNLSYAGRVEVHYAGVWGLICPRHMNGTVFKVICRQLGFADVMGDVSLYGTLKYPRRQFRLYGKGNGPVWLSKVYCHGNESNLSQCEIDSPGEILWCNHEEALELMCRPKHYTLPYPVRLAGTSVTHAGLVEVFYNGTWVRYVVARANGMYQLQTLWSCVDSLDSVQLSVHPLAG</sequence>
<dbReference type="InterPro" id="IPR001190">
    <property type="entry name" value="SRCR"/>
</dbReference>
<dbReference type="PROSITE" id="PS50287">
    <property type="entry name" value="SRCR_2"/>
    <property type="match status" value="3"/>
</dbReference>
<keyword evidence="8" id="KW-0325">Glycoprotein</keyword>
<keyword evidence="3" id="KW-0732">Signal</keyword>
<keyword evidence="6" id="KW-0472">Membrane</keyword>
<evidence type="ECO:0000259" key="10">
    <source>
        <dbReference type="PROSITE" id="PS50287"/>
    </source>
</evidence>
<feature type="disulfide bond" evidence="9">
    <location>
        <begin position="241"/>
        <end position="251"/>
    </location>
</feature>
<keyword evidence="2" id="KW-0812">Transmembrane</keyword>
<feature type="disulfide bond" evidence="9">
    <location>
        <begin position="349"/>
        <end position="359"/>
    </location>
</feature>
<feature type="domain" description="SRCR" evidence="10">
    <location>
        <begin position="158"/>
        <end position="266"/>
    </location>
</feature>
<comment type="caution">
    <text evidence="9">Lacks conserved residue(s) required for the propagation of feature annotation.</text>
</comment>
<comment type="subcellular location">
    <subcellularLocation>
        <location evidence="1">Membrane</location>
        <topology evidence="1">Single-pass membrane protein</topology>
    </subcellularLocation>
</comment>
<feature type="disulfide bond" evidence="9">
    <location>
        <begin position="52"/>
        <end position="62"/>
    </location>
</feature>
<evidence type="ECO:0000256" key="4">
    <source>
        <dbReference type="ARBA" id="ARBA00022737"/>
    </source>
</evidence>
<dbReference type="PANTHER" id="PTHR48071:SF18">
    <property type="entry name" value="DELETED IN MALIGNANT BRAIN TUMORS 1 PROTEIN-RELATED"/>
    <property type="match status" value="1"/>
</dbReference>
<reference evidence="11" key="1">
    <citation type="submission" date="2023-01" db="EMBL/GenBank/DDBJ databases">
        <title>Genome assembly of the deep-sea coral Lophelia pertusa.</title>
        <authorList>
            <person name="Herrera S."/>
            <person name="Cordes E."/>
        </authorList>
    </citation>
    <scope>NUCLEOTIDE SEQUENCE</scope>
    <source>
        <strain evidence="11">USNM1676648</strain>
        <tissue evidence="11">Polyp</tissue>
    </source>
</reference>
<evidence type="ECO:0000256" key="5">
    <source>
        <dbReference type="ARBA" id="ARBA00022989"/>
    </source>
</evidence>
<evidence type="ECO:0000256" key="2">
    <source>
        <dbReference type="ARBA" id="ARBA00022692"/>
    </source>
</evidence>
<dbReference type="Gene3D" id="3.10.250.10">
    <property type="entry name" value="SRCR-like domain"/>
    <property type="match status" value="4"/>
</dbReference>
<keyword evidence="7 9" id="KW-1015">Disulfide bond</keyword>
<dbReference type="PRINTS" id="PR00258">
    <property type="entry name" value="SPERACTRCPTR"/>
</dbReference>
<feature type="domain" description="SRCR" evidence="10">
    <location>
        <begin position="269"/>
        <end position="381"/>
    </location>
</feature>
<keyword evidence="12" id="KW-1185">Reference proteome</keyword>
<dbReference type="InterPro" id="IPR036772">
    <property type="entry name" value="SRCR-like_dom_sf"/>
</dbReference>
<evidence type="ECO:0000256" key="7">
    <source>
        <dbReference type="ARBA" id="ARBA00023157"/>
    </source>
</evidence>
<organism evidence="11 12">
    <name type="scientific">Desmophyllum pertusum</name>
    <dbReference type="NCBI Taxonomy" id="174260"/>
    <lineage>
        <taxon>Eukaryota</taxon>
        <taxon>Metazoa</taxon>
        <taxon>Cnidaria</taxon>
        <taxon>Anthozoa</taxon>
        <taxon>Hexacorallia</taxon>
        <taxon>Scleractinia</taxon>
        <taxon>Caryophylliina</taxon>
        <taxon>Caryophylliidae</taxon>
        <taxon>Desmophyllum</taxon>
    </lineage>
</organism>
<dbReference type="GO" id="GO:0016020">
    <property type="term" value="C:membrane"/>
    <property type="evidence" value="ECO:0007669"/>
    <property type="project" value="UniProtKB-SubCell"/>
</dbReference>
<name>A0A9W9Z3E1_9CNID</name>
<gene>
    <name evidence="11" type="ORF">OS493_007567</name>
</gene>
<dbReference type="SMART" id="SM00202">
    <property type="entry name" value="SR"/>
    <property type="match status" value="4"/>
</dbReference>
<evidence type="ECO:0000256" key="1">
    <source>
        <dbReference type="ARBA" id="ARBA00004167"/>
    </source>
</evidence>
<evidence type="ECO:0000313" key="11">
    <source>
        <dbReference type="EMBL" id="KAJ7374461.1"/>
    </source>
</evidence>
<protein>
    <recommendedName>
        <fullName evidence="10">SRCR domain-containing protein</fullName>
    </recommendedName>
</protein>
<dbReference type="Pfam" id="PF00530">
    <property type="entry name" value="SRCR"/>
    <property type="match status" value="3"/>
</dbReference>
<keyword evidence="5" id="KW-1133">Transmembrane helix</keyword>
<evidence type="ECO:0000256" key="8">
    <source>
        <dbReference type="ARBA" id="ARBA00023180"/>
    </source>
</evidence>
<dbReference type="Proteomes" id="UP001163046">
    <property type="component" value="Unassembled WGS sequence"/>
</dbReference>
<dbReference type="FunFam" id="3.10.250.10:FF:000016">
    <property type="entry name" value="Scavenger receptor cysteine-rich protein type 12"/>
    <property type="match status" value="3"/>
</dbReference>